<proteinExistence type="inferred from homology"/>
<evidence type="ECO:0000313" key="3">
    <source>
        <dbReference type="EMBL" id="TDA37922.1"/>
    </source>
</evidence>
<name>A0A523BAN3_9CREN</name>
<protein>
    <recommendedName>
        <fullName evidence="5">DUF47 family protein</fullName>
    </recommendedName>
</protein>
<feature type="coiled-coil region" evidence="2">
    <location>
        <begin position="146"/>
        <end position="173"/>
    </location>
</feature>
<dbReference type="InterPro" id="IPR018445">
    <property type="entry name" value="Put_Phosphate_transp_reg"/>
</dbReference>
<dbReference type="Proteomes" id="UP000315399">
    <property type="component" value="Unassembled WGS sequence"/>
</dbReference>
<evidence type="ECO:0000313" key="4">
    <source>
        <dbReference type="Proteomes" id="UP000315399"/>
    </source>
</evidence>
<dbReference type="InterPro" id="IPR002727">
    <property type="entry name" value="DUF47"/>
</dbReference>
<gene>
    <name evidence="3" type="ORF">DSO08_04950</name>
</gene>
<evidence type="ECO:0000256" key="1">
    <source>
        <dbReference type="ARBA" id="ARBA00008591"/>
    </source>
</evidence>
<comment type="similarity">
    <text evidence="1">Belongs to the UPF0111 family.</text>
</comment>
<feature type="non-terminal residue" evidence="3">
    <location>
        <position position="175"/>
    </location>
</feature>
<reference evidence="3 4" key="1">
    <citation type="journal article" date="2019" name="Nat. Microbiol.">
        <title>Expanding anaerobic alkane metabolism in the domain of Archaea.</title>
        <authorList>
            <person name="Wang Y."/>
            <person name="Wegener G."/>
            <person name="Hou J."/>
            <person name="Wang F."/>
            <person name="Xiao X."/>
        </authorList>
    </citation>
    <scope>NUCLEOTIDE SEQUENCE [LARGE SCALE GENOMIC DNA]</scope>
    <source>
        <strain evidence="3">WYZ-LMO10</strain>
    </source>
</reference>
<accession>A0A523BAN3</accession>
<dbReference type="Pfam" id="PF01865">
    <property type="entry name" value="PhoU_div"/>
    <property type="match status" value="1"/>
</dbReference>
<dbReference type="InterPro" id="IPR038078">
    <property type="entry name" value="PhoU-like_sf"/>
</dbReference>
<dbReference type="PANTHER" id="PTHR36536">
    <property type="entry name" value="UPF0111 PROTEIN HI_1603"/>
    <property type="match status" value="1"/>
</dbReference>
<comment type="caution">
    <text evidence="3">The sequence shown here is derived from an EMBL/GenBank/DDBJ whole genome shotgun (WGS) entry which is preliminary data.</text>
</comment>
<dbReference type="AlphaFoldDB" id="A0A523BAN3"/>
<dbReference type="Gene3D" id="1.20.58.220">
    <property type="entry name" value="Phosphate transport system protein phou homolog 2, domain 2"/>
    <property type="match status" value="1"/>
</dbReference>
<sequence>MWRKIASFPLKGIEEGLKLHSQLVMDSIELLSDLIEKCQCYDWDSVRATAEKIAFIEREADDVKRGVEVKLYRGILFVGLKEDFLRLLEAIDQIADRAKEASRALASRAPDRGEMEEIGDCSEKVKEMIYGTIDIVKILIKAIEMINKDKNETLNLAHEIEKYEERLDDVKLEAL</sequence>
<evidence type="ECO:0008006" key="5">
    <source>
        <dbReference type="Google" id="ProtNLM"/>
    </source>
</evidence>
<organism evidence="3 4">
    <name type="scientific">Thermoproteota archaeon</name>
    <dbReference type="NCBI Taxonomy" id="2056631"/>
    <lineage>
        <taxon>Archaea</taxon>
        <taxon>Thermoproteota</taxon>
    </lineage>
</organism>
<keyword evidence="2" id="KW-0175">Coiled coil</keyword>
<dbReference type="EMBL" id="QNVH01000051">
    <property type="protein sequence ID" value="TDA37922.1"/>
    <property type="molecule type" value="Genomic_DNA"/>
</dbReference>
<evidence type="ECO:0000256" key="2">
    <source>
        <dbReference type="SAM" id="Coils"/>
    </source>
</evidence>
<dbReference type="PANTHER" id="PTHR36536:SF3">
    <property type="entry name" value="UPF0111 PROTEIN HI_1603"/>
    <property type="match status" value="1"/>
</dbReference>